<comment type="caution">
    <text evidence="2">The sequence shown here is derived from an EMBL/GenBank/DDBJ whole genome shotgun (WGS) entry which is preliminary data.</text>
</comment>
<protein>
    <submittedName>
        <fullName evidence="2">TM2 domain-containing membrane protein YozV</fullName>
    </submittedName>
</protein>
<name>A0A852T489_9MICO</name>
<accession>A0A852T489</accession>
<dbReference type="EMBL" id="JACCBJ010000001">
    <property type="protein sequence ID" value="NYD75672.1"/>
    <property type="molecule type" value="Genomic_DNA"/>
</dbReference>
<keyword evidence="1" id="KW-0472">Membrane</keyword>
<evidence type="ECO:0000256" key="1">
    <source>
        <dbReference type="SAM" id="Phobius"/>
    </source>
</evidence>
<dbReference type="RefSeq" id="WP_179457518.1">
    <property type="nucleotide sequence ID" value="NZ_BAAAPX010000001.1"/>
</dbReference>
<organism evidence="2 3">
    <name type="scientific">Leifsonia soli</name>
    <dbReference type="NCBI Taxonomy" id="582665"/>
    <lineage>
        <taxon>Bacteria</taxon>
        <taxon>Bacillati</taxon>
        <taxon>Actinomycetota</taxon>
        <taxon>Actinomycetes</taxon>
        <taxon>Micrococcales</taxon>
        <taxon>Microbacteriaceae</taxon>
        <taxon>Leifsonia</taxon>
    </lineage>
</organism>
<dbReference type="Proteomes" id="UP000589620">
    <property type="component" value="Unassembled WGS sequence"/>
</dbReference>
<evidence type="ECO:0000313" key="2">
    <source>
        <dbReference type="EMBL" id="NYD75672.1"/>
    </source>
</evidence>
<dbReference type="AlphaFoldDB" id="A0A852T489"/>
<feature type="transmembrane region" description="Helical" evidence="1">
    <location>
        <begin position="7"/>
        <end position="25"/>
    </location>
</feature>
<gene>
    <name evidence="2" type="ORF">BJ963_003191</name>
</gene>
<keyword evidence="3" id="KW-1185">Reference proteome</keyword>
<proteinExistence type="predicted"/>
<keyword evidence="1" id="KW-1133">Transmembrane helix</keyword>
<keyword evidence="1" id="KW-0812">Transmembrane</keyword>
<sequence>MLTLSEAYIWLAFFGIAGAHLFYVRRAWQGVLYLGMFILALTAVPSPIGVVLLITLVALMCVDVSRLRSWTQDERHST</sequence>
<feature type="transmembrane region" description="Helical" evidence="1">
    <location>
        <begin position="31"/>
        <end position="62"/>
    </location>
</feature>
<reference evidence="2 3" key="1">
    <citation type="submission" date="2020-07" db="EMBL/GenBank/DDBJ databases">
        <title>Sequencing the genomes of 1000 actinobacteria strains.</title>
        <authorList>
            <person name="Klenk H.-P."/>
        </authorList>
    </citation>
    <scope>NUCLEOTIDE SEQUENCE [LARGE SCALE GENOMIC DNA]</scope>
    <source>
        <strain evidence="2 3">DSM 23871</strain>
    </source>
</reference>
<evidence type="ECO:0000313" key="3">
    <source>
        <dbReference type="Proteomes" id="UP000589620"/>
    </source>
</evidence>